<organism evidence="11 12">
    <name type="scientific">Limnohabitans lacus</name>
    <dbReference type="NCBI Taxonomy" id="3045173"/>
    <lineage>
        <taxon>Bacteria</taxon>
        <taxon>Pseudomonadati</taxon>
        <taxon>Pseudomonadota</taxon>
        <taxon>Betaproteobacteria</taxon>
        <taxon>Burkholderiales</taxon>
        <taxon>Comamonadaceae</taxon>
        <taxon>Limnohabitans</taxon>
    </lineage>
</organism>
<dbReference type="EMBL" id="JASGBH010000003">
    <property type="protein sequence ID" value="MDI9233110.1"/>
    <property type="molecule type" value="Genomic_DNA"/>
</dbReference>
<dbReference type="Gene3D" id="2.30.30.830">
    <property type="match status" value="1"/>
</dbReference>
<sequence length="151" mass="16054">MKLFLSTQFVGFKKQSIATFAVWFLTAASLVFWLLHGPKSEVATQVLLADSLNPNAPEMFDSMARALGQPVVQEAHSTVQSGSSYQLIGVIASASGHGGALISVDGQSPKAYRVGEEIHDGLALESVFARQAKLKRAGSSVLLELVAVEQP</sequence>
<name>A0ABT6X4R6_9BURK</name>
<evidence type="ECO:0000256" key="3">
    <source>
        <dbReference type="ARBA" id="ARBA00022475"/>
    </source>
</evidence>
<keyword evidence="4" id="KW-0997">Cell inner membrane</keyword>
<keyword evidence="7 9" id="KW-1133">Transmembrane helix</keyword>
<keyword evidence="3" id="KW-1003">Cell membrane</keyword>
<evidence type="ECO:0000259" key="10">
    <source>
        <dbReference type="Pfam" id="PF11356"/>
    </source>
</evidence>
<keyword evidence="12" id="KW-1185">Reference proteome</keyword>
<accession>A0ABT6X4R6</accession>
<evidence type="ECO:0000256" key="2">
    <source>
        <dbReference type="ARBA" id="ARBA00022448"/>
    </source>
</evidence>
<keyword evidence="6" id="KW-0653">Protein transport</keyword>
<reference evidence="11" key="1">
    <citation type="submission" date="2023-05" db="EMBL/GenBank/DDBJ databases">
        <title>Limnohabitans sp. strain HM2-2 Genome sequencing and assembly.</title>
        <authorList>
            <person name="Jung Y."/>
        </authorList>
    </citation>
    <scope>NUCLEOTIDE SEQUENCE</scope>
    <source>
        <strain evidence="11">HM2-2</strain>
    </source>
</reference>
<evidence type="ECO:0000313" key="11">
    <source>
        <dbReference type="EMBL" id="MDI9233110.1"/>
    </source>
</evidence>
<evidence type="ECO:0000256" key="4">
    <source>
        <dbReference type="ARBA" id="ARBA00022519"/>
    </source>
</evidence>
<evidence type="ECO:0000256" key="1">
    <source>
        <dbReference type="ARBA" id="ARBA00004533"/>
    </source>
</evidence>
<evidence type="ECO:0000256" key="5">
    <source>
        <dbReference type="ARBA" id="ARBA00022692"/>
    </source>
</evidence>
<keyword evidence="8 9" id="KW-0472">Membrane</keyword>
<evidence type="ECO:0000256" key="9">
    <source>
        <dbReference type="SAM" id="Phobius"/>
    </source>
</evidence>
<feature type="transmembrane region" description="Helical" evidence="9">
    <location>
        <begin position="16"/>
        <end position="35"/>
    </location>
</feature>
<comment type="subcellular location">
    <subcellularLocation>
        <location evidence="1">Cell inner membrane</location>
    </subcellularLocation>
</comment>
<evidence type="ECO:0000256" key="7">
    <source>
        <dbReference type="ARBA" id="ARBA00022989"/>
    </source>
</evidence>
<evidence type="ECO:0000313" key="12">
    <source>
        <dbReference type="Proteomes" id="UP001431902"/>
    </source>
</evidence>
<gene>
    <name evidence="11" type="ORF">QLQ16_04585</name>
</gene>
<dbReference type="Pfam" id="PF11356">
    <property type="entry name" value="T2SSC"/>
    <property type="match status" value="1"/>
</dbReference>
<dbReference type="InterPro" id="IPR024961">
    <property type="entry name" value="T2SS_GspC_N"/>
</dbReference>
<feature type="domain" description="Type II secretion system protein GspC N-terminal" evidence="10">
    <location>
        <begin position="59"/>
        <end position="143"/>
    </location>
</feature>
<dbReference type="Proteomes" id="UP001431902">
    <property type="component" value="Unassembled WGS sequence"/>
</dbReference>
<keyword evidence="2" id="KW-0813">Transport</keyword>
<evidence type="ECO:0000256" key="8">
    <source>
        <dbReference type="ARBA" id="ARBA00023136"/>
    </source>
</evidence>
<keyword evidence="5 9" id="KW-0812">Transmembrane</keyword>
<protein>
    <submittedName>
        <fullName evidence="11">Type II secretion system protein N</fullName>
    </submittedName>
</protein>
<proteinExistence type="predicted"/>
<comment type="caution">
    <text evidence="11">The sequence shown here is derived from an EMBL/GenBank/DDBJ whole genome shotgun (WGS) entry which is preliminary data.</text>
</comment>
<evidence type="ECO:0000256" key="6">
    <source>
        <dbReference type="ARBA" id="ARBA00022927"/>
    </source>
</evidence>
<dbReference type="RefSeq" id="WP_283223516.1">
    <property type="nucleotide sequence ID" value="NZ_JASGBH010000003.1"/>
</dbReference>